<dbReference type="GO" id="GO:0009881">
    <property type="term" value="F:photoreceptor activity"/>
    <property type="evidence" value="ECO:0007669"/>
    <property type="project" value="UniProtKB-KW"/>
</dbReference>
<keyword evidence="3" id="KW-0716">Sensory transduction</keyword>
<accession>A0A126X114</accession>
<organism evidence="8">
    <name type="scientific">Coleochaete irregularis</name>
    <name type="common">Charophycean green alga</name>
    <dbReference type="NCBI Taxonomy" id="187194"/>
    <lineage>
        <taxon>Eukaryota</taxon>
        <taxon>Viridiplantae</taxon>
        <taxon>Streptophyta</taxon>
        <taxon>Coleochaetophyceae</taxon>
        <taxon>Coleochaetales</taxon>
        <taxon>Coleochaetaceae</taxon>
        <taxon>Coleochaete</taxon>
    </lineage>
</organism>
<keyword evidence="4" id="KW-0675">Receptor</keyword>
<dbReference type="SMART" id="SM00256">
    <property type="entry name" value="FBOX"/>
    <property type="match status" value="1"/>
</dbReference>
<feature type="domain" description="F-box" evidence="7">
    <location>
        <begin position="210"/>
        <end position="244"/>
    </location>
</feature>
<dbReference type="SUPFAM" id="SSF50965">
    <property type="entry name" value="Galactose oxidase, central domain"/>
    <property type="match status" value="1"/>
</dbReference>
<dbReference type="InterPro" id="IPR015915">
    <property type="entry name" value="Kelch-typ_b-propeller"/>
</dbReference>
<sequence length="616" mass="67438">MEEPYASEACMDWDILPNFLRGGTEEERREFAEMLQQSPCGIIVTDALERDNPIIYVNDVFEYATGYKAEEVLGRNCRFLQYRGAFAQRRHPMVDIDVLAKLAKCLSEGQEFRGDVLNFKKDGSPSLTKLFIMPIHGIGGVVTHFVGIQSYSSIKLELAPLTQNLKTDADAERRRSATLRAEEDGEGVGPSGQQDPECGFFRLSDEVLSQQILALLSPRDVASLAMVCRRFRFLAKSDDLWKAVCSNSWGVESTVLLKGVALAKGMGWARIARELTTFDAAAWRKLMVEGSVEPSRCNFSACAVGNKVVLFGGEGVNMQPMNDTFVLDLGEPRPTWRHVDVSAAPPGRWGHTLSCFNGSSLVVFGGEGREGLLNDVFVLDLEAQPPVWREVAGSGPPLPRSWHSSCTLNGTQLVVFGGCTDSGRLLSDTYLLDLTEEKPTWREIPVAWAPPSRLGHSLSAYEGRKILMFGGLATTGPLRNRSNEAFTIDLGEEEPQWRYVTGGTLPAAATLGGTVPPPRLDHVALTVPGGRVLIFGGSMLQTANSPSQLYLLDPKEDVPKWRVVNTPGEFQPRCAWGHSTCVIGGTRAVVLGGQTGEEWILNELHELSLIGSNRAN</sequence>
<feature type="region of interest" description="Disordered" evidence="5">
    <location>
        <begin position="169"/>
        <end position="196"/>
    </location>
</feature>
<keyword evidence="2" id="KW-0600">Photoreceptor protein</keyword>
<dbReference type="InterPro" id="IPR000014">
    <property type="entry name" value="PAS"/>
</dbReference>
<dbReference type="PANTHER" id="PTHR46175:SF5">
    <property type="entry name" value="ADAGIO PROTEIN 1"/>
    <property type="match status" value="1"/>
</dbReference>
<evidence type="ECO:0000259" key="7">
    <source>
        <dbReference type="PROSITE" id="PS50181"/>
    </source>
</evidence>
<dbReference type="SMART" id="SM00091">
    <property type="entry name" value="PAS"/>
    <property type="match status" value="1"/>
</dbReference>
<dbReference type="SUPFAM" id="SSF117281">
    <property type="entry name" value="Kelch motif"/>
    <property type="match status" value="1"/>
</dbReference>
<keyword evidence="2" id="KW-0157">Chromophore</keyword>
<protein>
    <submittedName>
        <fullName evidence="8">Putative LOV domain-containing protein</fullName>
    </submittedName>
</protein>
<dbReference type="Pfam" id="PF24681">
    <property type="entry name" value="Kelch_KLHDC2_KLHL20_DRC7"/>
    <property type="match status" value="1"/>
</dbReference>
<dbReference type="PROSITE" id="PS50112">
    <property type="entry name" value="PAS"/>
    <property type="match status" value="1"/>
</dbReference>
<feature type="domain" description="PAS" evidence="6">
    <location>
        <begin position="27"/>
        <end position="76"/>
    </location>
</feature>
<dbReference type="SUPFAM" id="SSF55785">
    <property type="entry name" value="PYP-like sensor domain (PAS domain)"/>
    <property type="match status" value="1"/>
</dbReference>
<evidence type="ECO:0000256" key="3">
    <source>
        <dbReference type="ARBA" id="ARBA00022606"/>
    </source>
</evidence>
<dbReference type="Pfam" id="PF13426">
    <property type="entry name" value="PAS_9"/>
    <property type="match status" value="1"/>
</dbReference>
<dbReference type="NCBIfam" id="TIGR00229">
    <property type="entry name" value="sensory_box"/>
    <property type="match status" value="1"/>
</dbReference>
<evidence type="ECO:0000313" key="8">
    <source>
        <dbReference type="EMBL" id="AML78405.1"/>
    </source>
</evidence>
<dbReference type="InterPro" id="IPR036047">
    <property type="entry name" value="F-box-like_dom_sf"/>
</dbReference>
<dbReference type="Gene3D" id="2.120.10.80">
    <property type="entry name" value="Kelch-type beta propeller"/>
    <property type="match status" value="2"/>
</dbReference>
<dbReference type="PROSITE" id="PS50181">
    <property type="entry name" value="FBOX"/>
    <property type="match status" value="1"/>
</dbReference>
<dbReference type="Pfam" id="PF12937">
    <property type="entry name" value="F-box-like"/>
    <property type="match status" value="1"/>
</dbReference>
<evidence type="ECO:0000256" key="5">
    <source>
        <dbReference type="SAM" id="MobiDB-lite"/>
    </source>
</evidence>
<dbReference type="InterPro" id="IPR001810">
    <property type="entry name" value="F-box_dom"/>
</dbReference>
<evidence type="ECO:0000256" key="1">
    <source>
        <dbReference type="ARBA" id="ARBA00022441"/>
    </source>
</evidence>
<dbReference type="CDD" id="cd00130">
    <property type="entry name" value="PAS"/>
    <property type="match status" value="1"/>
</dbReference>
<evidence type="ECO:0000256" key="4">
    <source>
        <dbReference type="ARBA" id="ARBA00023170"/>
    </source>
</evidence>
<evidence type="ECO:0000256" key="2">
    <source>
        <dbReference type="ARBA" id="ARBA00022543"/>
    </source>
</evidence>
<proteinExistence type="evidence at transcript level"/>
<dbReference type="EMBL" id="KU700669">
    <property type="protein sequence ID" value="AML78405.1"/>
    <property type="molecule type" value="mRNA"/>
</dbReference>
<dbReference type="InterPro" id="IPR035965">
    <property type="entry name" value="PAS-like_dom_sf"/>
</dbReference>
<evidence type="ECO:0000259" key="6">
    <source>
        <dbReference type="PROSITE" id="PS50112"/>
    </source>
</evidence>
<dbReference type="Gene3D" id="3.30.450.20">
    <property type="entry name" value="PAS domain"/>
    <property type="match status" value="1"/>
</dbReference>
<dbReference type="SUPFAM" id="SSF81383">
    <property type="entry name" value="F-box domain"/>
    <property type="match status" value="1"/>
</dbReference>
<keyword evidence="1" id="KW-0880">Kelch repeat</keyword>
<dbReference type="Gene3D" id="1.20.1280.50">
    <property type="match status" value="1"/>
</dbReference>
<dbReference type="PANTHER" id="PTHR46175">
    <property type="entry name" value="BACTERIOOPSIN TRANSCRIPTIONAL ACTIVATOR"/>
    <property type="match status" value="1"/>
</dbReference>
<name>A0A126X114_COLIR</name>
<dbReference type="AlphaFoldDB" id="A0A126X114"/>
<dbReference type="InterPro" id="IPR011043">
    <property type="entry name" value="Gal_Oxase/kelch_b-propeller"/>
</dbReference>
<reference evidence="8" key="1">
    <citation type="journal article" date="2016" name="Proc. Natl. Acad. Sci. U.S.A.">
        <title>Functional and topological diversity of LOV domain photoreceptors.</title>
        <authorList>
            <person name="Glantz S.T."/>
            <person name="Carpenter E.J."/>
            <person name="Melkonian M."/>
            <person name="Gardner K.H."/>
            <person name="Boyden E.S."/>
            <person name="Wong G.K."/>
            <person name="Chow B.Y."/>
        </authorList>
    </citation>
    <scope>NUCLEOTIDE SEQUENCE</scope>
    <source>
        <strain evidence="8">QPDY_2002649</strain>
    </source>
</reference>